<evidence type="ECO:0000313" key="3">
    <source>
        <dbReference type="EMBL" id="SEO13987.1"/>
    </source>
</evidence>
<name>A0A1H8M9C0_9PROT</name>
<dbReference type="RefSeq" id="WP_090317039.1">
    <property type="nucleotide sequence ID" value="NZ_FNOE01000005.1"/>
</dbReference>
<evidence type="ECO:0000256" key="1">
    <source>
        <dbReference type="SAM" id="SignalP"/>
    </source>
</evidence>
<organism evidence="3 4">
    <name type="scientific">Nitrosomonas oligotropha</name>
    <dbReference type="NCBI Taxonomy" id="42354"/>
    <lineage>
        <taxon>Bacteria</taxon>
        <taxon>Pseudomonadati</taxon>
        <taxon>Pseudomonadota</taxon>
        <taxon>Betaproteobacteria</taxon>
        <taxon>Nitrosomonadales</taxon>
        <taxon>Nitrosomonadaceae</taxon>
        <taxon>Nitrosomonas</taxon>
    </lineage>
</organism>
<dbReference type="NCBIfam" id="NF038126">
    <property type="entry name" value="PEP_CTERM_FxDxF"/>
    <property type="match status" value="1"/>
</dbReference>
<dbReference type="InterPro" id="IPR013424">
    <property type="entry name" value="Ice-binding_C"/>
</dbReference>
<protein>
    <submittedName>
        <fullName evidence="3">PEP-CTERM protein-sorting domain-containing protein</fullName>
    </submittedName>
</protein>
<feature type="signal peptide" evidence="1">
    <location>
        <begin position="1"/>
        <end position="26"/>
    </location>
</feature>
<gene>
    <name evidence="3" type="ORF">SAMN05216333_10519</name>
</gene>
<proteinExistence type="predicted"/>
<dbReference type="Proteomes" id="UP000198814">
    <property type="component" value="Unassembled WGS sequence"/>
</dbReference>
<feature type="chain" id="PRO_5011588222" evidence="1">
    <location>
        <begin position="27"/>
        <end position="264"/>
    </location>
</feature>
<keyword evidence="4" id="KW-1185">Reference proteome</keyword>
<evidence type="ECO:0000313" key="4">
    <source>
        <dbReference type="Proteomes" id="UP000198814"/>
    </source>
</evidence>
<evidence type="ECO:0000259" key="2">
    <source>
        <dbReference type="Pfam" id="PF07589"/>
    </source>
</evidence>
<dbReference type="Pfam" id="PF07589">
    <property type="entry name" value="PEP-CTERM"/>
    <property type="match status" value="1"/>
</dbReference>
<reference evidence="4" key="1">
    <citation type="submission" date="2016-10" db="EMBL/GenBank/DDBJ databases">
        <authorList>
            <person name="Varghese N."/>
            <person name="Submissions S."/>
        </authorList>
    </citation>
    <scope>NUCLEOTIDE SEQUENCE [LARGE SCALE GENOMIC DNA]</scope>
    <source>
        <strain evidence="4">Nm76</strain>
    </source>
</reference>
<dbReference type="NCBIfam" id="TIGR02595">
    <property type="entry name" value="PEP_CTERM"/>
    <property type="match status" value="1"/>
</dbReference>
<feature type="domain" description="Ice-binding protein C-terminal" evidence="2">
    <location>
        <begin position="238"/>
        <end position="261"/>
    </location>
</feature>
<dbReference type="EMBL" id="FODO01000005">
    <property type="protein sequence ID" value="SEO13987.1"/>
    <property type="molecule type" value="Genomic_DNA"/>
</dbReference>
<accession>A0A1H8M9C0</accession>
<dbReference type="AlphaFoldDB" id="A0A1H8M9C0"/>
<dbReference type="OrthoDB" id="8559805at2"/>
<keyword evidence="1" id="KW-0732">Signal</keyword>
<sequence length="264" mass="27317">MKETFVKSTLKYALLLAGLTSLPAMAHIGYGGRDFGTFTGAPASSTITNQSISGNYGWIDGTDSDWGDSHVVKAYRFTLTSDADVKISFQEQAYVTSAGASISAGILPGFSIYKGLAHLAPFGADFDSTPGSIAIRDAVGGVGLTEGSFRSLTDWSITNTANDPASVFTYVGSAYDGSPVDYGTGVIPGADGLADHSVSGVFHLTAGDYSIFVGGSDYADQFAASHLAYGLAGTVALVPEPETYAMLLAGLGLIGFSASRRRKL</sequence>